<dbReference type="GO" id="GO:0008023">
    <property type="term" value="C:transcription elongation factor complex"/>
    <property type="evidence" value="ECO:0007669"/>
    <property type="project" value="TreeGrafter"/>
</dbReference>
<accession>A0A183HVL2</accession>
<dbReference type="STRING" id="387005.A0A183HVL2"/>
<dbReference type="Proteomes" id="UP000267606">
    <property type="component" value="Unassembled WGS sequence"/>
</dbReference>
<feature type="domain" description="Helix-turn-helix DNA-binding" evidence="1">
    <location>
        <begin position="4"/>
        <end position="62"/>
    </location>
</feature>
<dbReference type="GO" id="GO:0140673">
    <property type="term" value="P:transcription elongation-coupled chromatin remodeling"/>
    <property type="evidence" value="ECO:0007669"/>
    <property type="project" value="InterPro"/>
</dbReference>
<dbReference type="PANTHER" id="PTHR10145:SF6">
    <property type="entry name" value="TRANSCRIPTION ELONGATION FACTOR SPT6"/>
    <property type="match status" value="1"/>
</dbReference>
<reference evidence="2 3" key="2">
    <citation type="submission" date="2018-11" db="EMBL/GenBank/DDBJ databases">
        <authorList>
            <consortium name="Pathogen Informatics"/>
        </authorList>
    </citation>
    <scope>NUCLEOTIDE SEQUENCE [LARGE SCALE GENOMIC DNA]</scope>
</reference>
<dbReference type="SUPFAM" id="SSF158832">
    <property type="entry name" value="Tex N-terminal region-like"/>
    <property type="match status" value="1"/>
</dbReference>
<evidence type="ECO:0000313" key="2">
    <source>
        <dbReference type="EMBL" id="VDO77094.1"/>
    </source>
</evidence>
<dbReference type="AlphaFoldDB" id="A0A183HVL2"/>
<dbReference type="GO" id="GO:0031491">
    <property type="term" value="F:nucleosome binding"/>
    <property type="evidence" value="ECO:0007669"/>
    <property type="project" value="TreeGrafter"/>
</dbReference>
<evidence type="ECO:0000259" key="1">
    <source>
        <dbReference type="Pfam" id="PF14641"/>
    </source>
</evidence>
<dbReference type="Gene3D" id="1.10.10.650">
    <property type="entry name" value="RuvA domain 2-like"/>
    <property type="match status" value="1"/>
</dbReference>
<dbReference type="GO" id="GO:0034728">
    <property type="term" value="P:nucleosome organization"/>
    <property type="evidence" value="ECO:0007669"/>
    <property type="project" value="TreeGrafter"/>
</dbReference>
<dbReference type="Gene3D" id="1.10.3500.10">
    <property type="entry name" value="Tex N-terminal region-like"/>
    <property type="match status" value="1"/>
</dbReference>
<evidence type="ECO:0000313" key="4">
    <source>
        <dbReference type="WBParaSite" id="OFLC_0001152401-mRNA-1"/>
    </source>
</evidence>
<dbReference type="WBParaSite" id="OFLC_0001152401-mRNA-1">
    <property type="protein sequence ID" value="OFLC_0001152401-mRNA-1"/>
    <property type="gene ID" value="OFLC_0001152401"/>
</dbReference>
<protein>
    <submittedName>
        <fullName evidence="4">HTH_44 domain-containing protein</fullName>
    </submittedName>
</protein>
<dbReference type="GO" id="GO:0042393">
    <property type="term" value="F:histone binding"/>
    <property type="evidence" value="ECO:0007669"/>
    <property type="project" value="TreeGrafter"/>
</dbReference>
<keyword evidence="3" id="KW-1185">Reference proteome</keyword>
<evidence type="ECO:0000313" key="3">
    <source>
        <dbReference type="Proteomes" id="UP000267606"/>
    </source>
</evidence>
<dbReference type="InterPro" id="IPR028088">
    <property type="entry name" value="Spt6_HTH_DNA-bd_dom"/>
</dbReference>
<sequence length="272" mass="32110">MFAVFGFASDHILQVPFIAFYRKEYVESCLVINDLWKVYQWDEKWCHLQQRKKRLLELMKRMLNYQMENDNAAGMRIVTEQDMNEVHGVQTVEGLMDVSTKFQLYYGPEVPKMIDWEKIQNLSEDDPEREAAEMRFRAATRTDKYMACFSIFFCILEEKVDLCIQNGLSGMASRFGLTPLQFAENLDWKRHDIVQEDEEPLKAAEQYVCQSFPTSEAVLAGAIHVVAKQLSREPKVRELLRLRYRLRLKISVCPTKKGREEIDENHKLWPRR</sequence>
<dbReference type="InterPro" id="IPR023319">
    <property type="entry name" value="Tex-like_HTH_dom_sf"/>
</dbReference>
<reference evidence="4" key="1">
    <citation type="submission" date="2016-06" db="UniProtKB">
        <authorList>
            <consortium name="WormBaseParasite"/>
        </authorList>
    </citation>
    <scope>IDENTIFICATION</scope>
</reference>
<dbReference type="InterPro" id="IPR023323">
    <property type="entry name" value="Tex-like_dom_sf"/>
</dbReference>
<dbReference type="GO" id="GO:0003677">
    <property type="term" value="F:DNA binding"/>
    <property type="evidence" value="ECO:0007669"/>
    <property type="project" value="InterPro"/>
</dbReference>
<proteinExistence type="predicted"/>
<gene>
    <name evidence="2" type="ORF">OFLC_LOCUS11526</name>
</gene>
<dbReference type="PANTHER" id="PTHR10145">
    <property type="entry name" value="TRANSCRIPTION ELONGATION FACTOR SPT6"/>
    <property type="match status" value="1"/>
</dbReference>
<name>A0A183HVL2_9BILA</name>
<dbReference type="EMBL" id="UZAJ01016722">
    <property type="protein sequence ID" value="VDO77094.1"/>
    <property type="molecule type" value="Genomic_DNA"/>
</dbReference>
<dbReference type="InterPro" id="IPR017072">
    <property type="entry name" value="TF_Spt6"/>
</dbReference>
<organism evidence="4">
    <name type="scientific">Onchocerca flexuosa</name>
    <dbReference type="NCBI Taxonomy" id="387005"/>
    <lineage>
        <taxon>Eukaryota</taxon>
        <taxon>Metazoa</taxon>
        <taxon>Ecdysozoa</taxon>
        <taxon>Nematoda</taxon>
        <taxon>Chromadorea</taxon>
        <taxon>Rhabditida</taxon>
        <taxon>Spirurina</taxon>
        <taxon>Spiruromorpha</taxon>
        <taxon>Filarioidea</taxon>
        <taxon>Onchocercidae</taxon>
        <taxon>Onchocerca</taxon>
    </lineage>
</organism>
<dbReference type="Pfam" id="PF14641">
    <property type="entry name" value="HTH_44"/>
    <property type="match status" value="1"/>
</dbReference>